<feature type="domain" description="G" evidence="2">
    <location>
        <begin position="2"/>
        <end position="126"/>
    </location>
</feature>
<proteinExistence type="predicted"/>
<reference evidence="3 4" key="1">
    <citation type="submission" date="2024-04" db="EMBL/GenBank/DDBJ databases">
        <authorList>
            <person name="Waldvogel A.-M."/>
            <person name="Schoenle A."/>
        </authorList>
    </citation>
    <scope>NUCLEOTIDE SEQUENCE [LARGE SCALE GENOMIC DNA]</scope>
</reference>
<dbReference type="PANTHER" id="PTHR14241">
    <property type="entry name" value="INTERFERON-INDUCED PROTEIN 44"/>
    <property type="match status" value="1"/>
</dbReference>
<accession>A0AAV2JJ02</accession>
<dbReference type="Proteomes" id="UP001497482">
    <property type="component" value="Chromosome 12"/>
</dbReference>
<feature type="compositionally biased region" description="Polar residues" evidence="1">
    <location>
        <begin position="246"/>
        <end position="259"/>
    </location>
</feature>
<dbReference type="PANTHER" id="PTHR14241:SF32">
    <property type="entry name" value="VWFA DOMAIN-CONTAINING PROTEIN-RELATED"/>
    <property type="match status" value="1"/>
</dbReference>
<dbReference type="GO" id="GO:0006955">
    <property type="term" value="P:immune response"/>
    <property type="evidence" value="ECO:0007669"/>
    <property type="project" value="TreeGrafter"/>
</dbReference>
<dbReference type="SUPFAM" id="SSF52540">
    <property type="entry name" value="P-loop containing nucleoside triphosphate hydrolases"/>
    <property type="match status" value="1"/>
</dbReference>
<dbReference type="GO" id="GO:0005525">
    <property type="term" value="F:GTP binding"/>
    <property type="evidence" value="ECO:0007669"/>
    <property type="project" value="InterPro"/>
</dbReference>
<dbReference type="CDD" id="cd00882">
    <property type="entry name" value="Ras_like_GTPase"/>
    <property type="match status" value="1"/>
</dbReference>
<dbReference type="InterPro" id="IPR006073">
    <property type="entry name" value="GTP-bd"/>
</dbReference>
<organism evidence="3 4">
    <name type="scientific">Knipowitschia caucasica</name>
    <name type="common">Caucasian dwarf goby</name>
    <name type="synonym">Pomatoschistus caucasicus</name>
    <dbReference type="NCBI Taxonomy" id="637954"/>
    <lineage>
        <taxon>Eukaryota</taxon>
        <taxon>Metazoa</taxon>
        <taxon>Chordata</taxon>
        <taxon>Craniata</taxon>
        <taxon>Vertebrata</taxon>
        <taxon>Euteleostomi</taxon>
        <taxon>Actinopterygii</taxon>
        <taxon>Neopterygii</taxon>
        <taxon>Teleostei</taxon>
        <taxon>Neoteleostei</taxon>
        <taxon>Acanthomorphata</taxon>
        <taxon>Gobiaria</taxon>
        <taxon>Gobiiformes</taxon>
        <taxon>Gobioidei</taxon>
        <taxon>Gobiidae</taxon>
        <taxon>Gobiinae</taxon>
        <taxon>Knipowitschia</taxon>
    </lineage>
</organism>
<protein>
    <recommendedName>
        <fullName evidence="2">G domain-containing protein</fullName>
    </recommendedName>
</protein>
<evidence type="ECO:0000313" key="3">
    <source>
        <dbReference type="EMBL" id="CAL1575700.1"/>
    </source>
</evidence>
<gene>
    <name evidence="3" type="ORF">KC01_LOCUS7213</name>
</gene>
<name>A0AAV2JJ02_KNICA</name>
<keyword evidence="4" id="KW-1185">Reference proteome</keyword>
<dbReference type="AlphaFoldDB" id="A0AAV2JJ02"/>
<dbReference type="InterPro" id="IPR027417">
    <property type="entry name" value="P-loop_NTPase"/>
</dbReference>
<sequence length="259" mass="28317">MVGQVGAGKSSFFNSINSVFRGNMTSQAIAGTAGKSVTTQFRTYTINAGKGGAPVPLVLCDTMGLEEDDSSGLDPDDVISICKGNVQDRYQFSQSSSLQEGTPGYKKHVSLKDKIHCVVYVVDANRVSLMGQKLLNKFCTIRKKANQMGVPQVLLMTKIDEACPLVAKDVKSVYRSVYLQNKAREVSESLGIPLSCIVPVKNYCSEMELDTELDILLLSAVDLMLNYADSFFDNLPPQDQEETEQPKLSQSIKNNNVVV</sequence>
<dbReference type="Pfam" id="PF01926">
    <property type="entry name" value="MMR_HSR1"/>
    <property type="match status" value="1"/>
</dbReference>
<dbReference type="EMBL" id="OZ035834">
    <property type="protein sequence ID" value="CAL1575700.1"/>
    <property type="molecule type" value="Genomic_DNA"/>
</dbReference>
<evidence type="ECO:0000313" key="4">
    <source>
        <dbReference type="Proteomes" id="UP001497482"/>
    </source>
</evidence>
<dbReference type="Gene3D" id="3.40.50.300">
    <property type="entry name" value="P-loop containing nucleotide triphosphate hydrolases"/>
    <property type="match status" value="1"/>
</dbReference>
<evidence type="ECO:0000256" key="1">
    <source>
        <dbReference type="SAM" id="MobiDB-lite"/>
    </source>
</evidence>
<feature type="region of interest" description="Disordered" evidence="1">
    <location>
        <begin position="236"/>
        <end position="259"/>
    </location>
</feature>
<evidence type="ECO:0000259" key="2">
    <source>
        <dbReference type="Pfam" id="PF01926"/>
    </source>
</evidence>